<reference evidence="3" key="1">
    <citation type="journal article" date="2019" name="Int. J. Syst. Evol. Microbiol.">
        <title>The Global Catalogue of Microorganisms (GCM) 10K type strain sequencing project: providing services to taxonomists for standard genome sequencing and annotation.</title>
        <authorList>
            <consortium name="The Broad Institute Genomics Platform"/>
            <consortium name="The Broad Institute Genome Sequencing Center for Infectious Disease"/>
            <person name="Wu L."/>
            <person name="Ma J."/>
        </authorList>
    </citation>
    <scope>NUCLEOTIDE SEQUENCE [LARGE SCALE GENOMIC DNA]</scope>
    <source>
        <strain evidence="3">CCUG 49560</strain>
    </source>
</reference>
<gene>
    <name evidence="2" type="ORF">ACFO8L_32765</name>
</gene>
<dbReference type="SUPFAM" id="SSF53850">
    <property type="entry name" value="Periplasmic binding protein-like II"/>
    <property type="match status" value="1"/>
</dbReference>
<feature type="compositionally biased region" description="Basic and acidic residues" evidence="1">
    <location>
        <begin position="353"/>
        <end position="378"/>
    </location>
</feature>
<organism evidence="2 3">
    <name type="scientific">Sphaerisporangium corydalis</name>
    <dbReference type="NCBI Taxonomy" id="1441875"/>
    <lineage>
        <taxon>Bacteria</taxon>
        <taxon>Bacillati</taxon>
        <taxon>Actinomycetota</taxon>
        <taxon>Actinomycetes</taxon>
        <taxon>Streptosporangiales</taxon>
        <taxon>Streptosporangiaceae</taxon>
        <taxon>Sphaerisporangium</taxon>
    </lineage>
</organism>
<evidence type="ECO:0008006" key="4">
    <source>
        <dbReference type="Google" id="ProtNLM"/>
    </source>
</evidence>
<comment type="caution">
    <text evidence="2">The sequence shown here is derived from an EMBL/GenBank/DDBJ whole genome shotgun (WGS) entry which is preliminary data.</text>
</comment>
<dbReference type="EMBL" id="JBHSFN010000027">
    <property type="protein sequence ID" value="MFC4590908.1"/>
    <property type="molecule type" value="Genomic_DNA"/>
</dbReference>
<dbReference type="Gene3D" id="3.40.190.10">
    <property type="entry name" value="Periplasmic binding protein-like II"/>
    <property type="match status" value="2"/>
</dbReference>
<sequence>MQELWYTRHPERLTATGIAADLGWLDDEFTPEGIAVRDLGQTPGADGHRHTPRTLFRESGNALALGARSRGAATRLVGLTWAEERQAIVTRPYVTIREPEDLRGRRIGLPLRTGPRFGVRRANGAVDVRRASALRGFQGALWAGGLTLNDTHPIDVPIPAVTPRRPSGIARTPAAAVRRSSADIRSPAADFRSSAADIRSSAAGEARGPAAGDVWGPATSEFRSPAGEVRGPAATGAWSSAVAGRPAAHAARQWAAEFEALARGEIDAVYVKGAPAVEAARRYGLHVAIDLDGHPDRRVRLNDGTLRPITVDKLLLDVRPDVVARFLRVLLDAAEWATAHPAHALALPGEPPTTRDRFPTSHDRPPTSHDRFPTHDRSAVPPASHELPDLSVDLSAERLALLADQGRFLRAHGFLDAAVDVDAWADHSALADAQARRRSYQEQTV</sequence>
<proteinExistence type="predicted"/>
<dbReference type="Proteomes" id="UP001595891">
    <property type="component" value="Unassembled WGS sequence"/>
</dbReference>
<accession>A0ABV9EPX9</accession>
<evidence type="ECO:0000313" key="2">
    <source>
        <dbReference type="EMBL" id="MFC4590908.1"/>
    </source>
</evidence>
<keyword evidence="3" id="KW-1185">Reference proteome</keyword>
<name>A0ABV9EPX9_9ACTN</name>
<evidence type="ECO:0000256" key="1">
    <source>
        <dbReference type="SAM" id="MobiDB-lite"/>
    </source>
</evidence>
<protein>
    <recommendedName>
        <fullName evidence="4">SsuA/THI5-like domain-containing protein</fullName>
    </recommendedName>
</protein>
<feature type="region of interest" description="Disordered" evidence="1">
    <location>
        <begin position="344"/>
        <end position="387"/>
    </location>
</feature>
<dbReference type="RefSeq" id="WP_262848589.1">
    <property type="nucleotide sequence ID" value="NZ_JANZYP010000075.1"/>
</dbReference>
<evidence type="ECO:0000313" key="3">
    <source>
        <dbReference type="Proteomes" id="UP001595891"/>
    </source>
</evidence>